<dbReference type="EMBL" id="FPHF01000057">
    <property type="protein sequence ID" value="SFV60596.1"/>
    <property type="molecule type" value="Genomic_DNA"/>
</dbReference>
<dbReference type="PANTHER" id="PTHR13767">
    <property type="entry name" value="TRNA-PSEUDOURIDINE SYNTHASE"/>
    <property type="match status" value="1"/>
</dbReference>
<dbReference type="GO" id="GO:0016829">
    <property type="term" value="F:lyase activity"/>
    <property type="evidence" value="ECO:0007669"/>
    <property type="project" value="UniProtKB-KW"/>
</dbReference>
<dbReference type="NCBIfam" id="TIGR00431">
    <property type="entry name" value="TruB"/>
    <property type="match status" value="1"/>
</dbReference>
<evidence type="ECO:0000256" key="3">
    <source>
        <dbReference type="ARBA" id="ARBA00023235"/>
    </source>
</evidence>
<keyword evidence="5" id="KW-0456">Lyase</keyword>
<dbReference type="SUPFAM" id="SSF55120">
    <property type="entry name" value="Pseudouridine synthase"/>
    <property type="match status" value="1"/>
</dbReference>
<accession>A0A1W1C493</accession>
<protein>
    <recommendedName>
        <fullName evidence="1">tRNA pseudouridine(55) synthase</fullName>
        <ecNumber evidence="1">5.4.99.25</ecNumber>
    </recommendedName>
</protein>
<gene>
    <name evidence="5" type="ORF">MNB_SM-4-589</name>
</gene>
<keyword evidence="3" id="KW-0413">Isomerase</keyword>
<dbReference type="InterPro" id="IPR020103">
    <property type="entry name" value="PsdUridine_synth_cat_dom_sf"/>
</dbReference>
<organism evidence="5">
    <name type="scientific">hydrothermal vent metagenome</name>
    <dbReference type="NCBI Taxonomy" id="652676"/>
    <lineage>
        <taxon>unclassified sequences</taxon>
        <taxon>metagenomes</taxon>
        <taxon>ecological metagenomes</taxon>
    </lineage>
</organism>
<dbReference type="AlphaFoldDB" id="A0A1W1C493"/>
<evidence type="ECO:0000256" key="1">
    <source>
        <dbReference type="ARBA" id="ARBA00012787"/>
    </source>
</evidence>
<dbReference type="PANTHER" id="PTHR13767:SF2">
    <property type="entry name" value="PSEUDOURIDYLATE SYNTHASE TRUB1"/>
    <property type="match status" value="1"/>
</dbReference>
<sequence length="275" mass="31106">MGLNRLFVAYKPSGIGSNNFLYSLKRKYNDKKAGFSGTLDPFAKGVLLIGFGSYTKLFRFLNKTPKVYRATLWLGAKSDSLDTEMIENVDILDTISEEEVLKAIKSLEGELEYEPPIFSAKRINGKRAYDLARAGIAFELNKINSTIYETKLIHYCHPFVTFEATVSEGTYIRSLGSIIANRLGVKDGSLSALERLNEGQFFYENEEALDIKKSLNIPRNEYLGDKENITFGRVLNLSDLKTQDEGTYWLDNGENISIITLKNGEVKYELGRIWC</sequence>
<dbReference type="GO" id="GO:0006400">
    <property type="term" value="P:tRNA modification"/>
    <property type="evidence" value="ECO:0007669"/>
    <property type="project" value="TreeGrafter"/>
</dbReference>
<dbReference type="InterPro" id="IPR002501">
    <property type="entry name" value="PsdUridine_synth_N"/>
</dbReference>
<evidence type="ECO:0000313" key="5">
    <source>
        <dbReference type="EMBL" id="SFV60596.1"/>
    </source>
</evidence>
<keyword evidence="2" id="KW-0819">tRNA processing</keyword>
<proteinExistence type="inferred from homology"/>
<dbReference type="HAMAP" id="MF_01080">
    <property type="entry name" value="TruB_bact"/>
    <property type="match status" value="1"/>
</dbReference>
<dbReference type="GO" id="GO:1990481">
    <property type="term" value="P:mRNA pseudouridine synthesis"/>
    <property type="evidence" value="ECO:0007669"/>
    <property type="project" value="TreeGrafter"/>
</dbReference>
<dbReference type="Pfam" id="PF01509">
    <property type="entry name" value="TruB_N"/>
    <property type="match status" value="1"/>
</dbReference>
<dbReference type="Gene3D" id="3.30.2350.10">
    <property type="entry name" value="Pseudouridine synthase"/>
    <property type="match status" value="1"/>
</dbReference>
<feature type="domain" description="Pseudouridine synthase II N-terminal" evidence="4">
    <location>
        <begin position="25"/>
        <end position="172"/>
    </location>
</feature>
<reference evidence="5" key="1">
    <citation type="submission" date="2016-10" db="EMBL/GenBank/DDBJ databases">
        <authorList>
            <person name="de Groot N.N."/>
        </authorList>
    </citation>
    <scope>NUCLEOTIDE SEQUENCE</scope>
</reference>
<dbReference type="GO" id="GO:0003723">
    <property type="term" value="F:RNA binding"/>
    <property type="evidence" value="ECO:0007669"/>
    <property type="project" value="InterPro"/>
</dbReference>
<dbReference type="EC" id="5.4.99.25" evidence="1"/>
<dbReference type="GO" id="GO:0160148">
    <property type="term" value="F:tRNA pseudouridine(55) synthase activity"/>
    <property type="evidence" value="ECO:0007669"/>
    <property type="project" value="UniProtKB-EC"/>
</dbReference>
<dbReference type="InterPro" id="IPR014780">
    <property type="entry name" value="tRNA_psdUridine_synth_TruB"/>
</dbReference>
<name>A0A1W1C493_9ZZZZ</name>
<evidence type="ECO:0000259" key="4">
    <source>
        <dbReference type="Pfam" id="PF01509"/>
    </source>
</evidence>
<evidence type="ECO:0000256" key="2">
    <source>
        <dbReference type="ARBA" id="ARBA00022694"/>
    </source>
</evidence>